<accession>A0AAD4E9K0</accession>
<protein>
    <submittedName>
        <fullName evidence="1">Uncharacterized protein</fullName>
    </submittedName>
</protein>
<dbReference type="RefSeq" id="XP_041226434.1">
    <property type="nucleotide sequence ID" value="XM_041366992.1"/>
</dbReference>
<dbReference type="GeneID" id="64661290"/>
<comment type="caution">
    <text evidence="1">The sequence shown here is derived from an EMBL/GenBank/DDBJ whole genome shotgun (WGS) entry which is preliminary data.</text>
</comment>
<organism evidence="1 2">
    <name type="scientific">Suillus fuscotomentosus</name>
    <dbReference type="NCBI Taxonomy" id="1912939"/>
    <lineage>
        <taxon>Eukaryota</taxon>
        <taxon>Fungi</taxon>
        <taxon>Dikarya</taxon>
        <taxon>Basidiomycota</taxon>
        <taxon>Agaricomycotina</taxon>
        <taxon>Agaricomycetes</taxon>
        <taxon>Agaricomycetidae</taxon>
        <taxon>Boletales</taxon>
        <taxon>Suillineae</taxon>
        <taxon>Suillaceae</taxon>
        <taxon>Suillus</taxon>
    </lineage>
</organism>
<dbReference type="AlphaFoldDB" id="A0AAD4E9K0"/>
<dbReference type="Proteomes" id="UP001195769">
    <property type="component" value="Unassembled WGS sequence"/>
</dbReference>
<proteinExistence type="predicted"/>
<reference evidence="1" key="1">
    <citation type="journal article" date="2020" name="New Phytol.">
        <title>Comparative genomics reveals dynamic genome evolution in host specialist ectomycorrhizal fungi.</title>
        <authorList>
            <person name="Lofgren L.A."/>
            <person name="Nguyen N.H."/>
            <person name="Vilgalys R."/>
            <person name="Ruytinx J."/>
            <person name="Liao H.L."/>
            <person name="Branco S."/>
            <person name="Kuo A."/>
            <person name="LaButti K."/>
            <person name="Lipzen A."/>
            <person name="Andreopoulos W."/>
            <person name="Pangilinan J."/>
            <person name="Riley R."/>
            <person name="Hundley H."/>
            <person name="Na H."/>
            <person name="Barry K."/>
            <person name="Grigoriev I.V."/>
            <person name="Stajich J.E."/>
            <person name="Kennedy P.G."/>
        </authorList>
    </citation>
    <scope>NUCLEOTIDE SEQUENCE</scope>
    <source>
        <strain evidence="1">FC203</strain>
    </source>
</reference>
<evidence type="ECO:0000313" key="2">
    <source>
        <dbReference type="Proteomes" id="UP001195769"/>
    </source>
</evidence>
<evidence type="ECO:0000313" key="1">
    <source>
        <dbReference type="EMBL" id="KAG1900858.1"/>
    </source>
</evidence>
<dbReference type="EMBL" id="JABBWK010000025">
    <property type="protein sequence ID" value="KAG1900858.1"/>
    <property type="molecule type" value="Genomic_DNA"/>
</dbReference>
<keyword evidence="2" id="KW-1185">Reference proteome</keyword>
<gene>
    <name evidence="1" type="ORF">F5891DRAFT_1188355</name>
</gene>
<sequence>MLRIHDDFSKAAGYWYRTHGIHISGVAIFPGHEDAGRQASGFFSWSDIMKDIINAQQLDISRILDKLTTILKYKDLEAVQGEV</sequence>
<name>A0AAD4E9K0_9AGAM</name>